<evidence type="ECO:0000313" key="1">
    <source>
        <dbReference type="EMBL" id="KAL1253886.1"/>
    </source>
</evidence>
<sequence length="98" mass="11524">MSVPRMNRWVALNAQRERNLEKKRPCLDRKQLHRCRDRRGIETDLRSVRVSQGGVWGLWLSSSGNRYERCACTRLQMRTIVTSLQKLTLWGSLRRGSP</sequence>
<dbReference type="Proteomes" id="UP001558613">
    <property type="component" value="Unassembled WGS sequence"/>
</dbReference>
<proteinExistence type="predicted"/>
<keyword evidence="2" id="KW-1185">Reference proteome</keyword>
<accession>A0ABR3LPG8</accession>
<name>A0ABR3LPG8_9TELE</name>
<gene>
    <name evidence="1" type="ORF">QQF64_016115</name>
</gene>
<dbReference type="EMBL" id="JAYMGO010000020">
    <property type="protein sequence ID" value="KAL1253886.1"/>
    <property type="molecule type" value="Genomic_DNA"/>
</dbReference>
<protein>
    <submittedName>
        <fullName evidence="1">Uncharacterized protein</fullName>
    </submittedName>
</protein>
<comment type="caution">
    <text evidence="1">The sequence shown here is derived from an EMBL/GenBank/DDBJ whole genome shotgun (WGS) entry which is preliminary data.</text>
</comment>
<evidence type="ECO:0000313" key="2">
    <source>
        <dbReference type="Proteomes" id="UP001558613"/>
    </source>
</evidence>
<reference evidence="1 2" key="1">
    <citation type="submission" date="2023-09" db="EMBL/GenBank/DDBJ databases">
        <authorList>
            <person name="Wang M."/>
        </authorList>
    </citation>
    <scope>NUCLEOTIDE SEQUENCE [LARGE SCALE GENOMIC DNA]</scope>
    <source>
        <strain evidence="1">GT-2023</strain>
        <tissue evidence="1">Liver</tissue>
    </source>
</reference>
<organism evidence="1 2">
    <name type="scientific">Cirrhinus molitorella</name>
    <name type="common">mud carp</name>
    <dbReference type="NCBI Taxonomy" id="172907"/>
    <lineage>
        <taxon>Eukaryota</taxon>
        <taxon>Metazoa</taxon>
        <taxon>Chordata</taxon>
        <taxon>Craniata</taxon>
        <taxon>Vertebrata</taxon>
        <taxon>Euteleostomi</taxon>
        <taxon>Actinopterygii</taxon>
        <taxon>Neopterygii</taxon>
        <taxon>Teleostei</taxon>
        <taxon>Ostariophysi</taxon>
        <taxon>Cypriniformes</taxon>
        <taxon>Cyprinidae</taxon>
        <taxon>Labeoninae</taxon>
        <taxon>Labeonini</taxon>
        <taxon>Cirrhinus</taxon>
    </lineage>
</organism>